<gene>
    <name evidence="7" type="primary">aroK</name>
    <name evidence="8" type="ORF">H8S34_04735</name>
</gene>
<dbReference type="InterPro" id="IPR031322">
    <property type="entry name" value="Shikimate/glucono_kinase"/>
</dbReference>
<keyword evidence="6 7" id="KW-0057">Aromatic amino acid biosynthesis</keyword>
<dbReference type="CDD" id="cd00464">
    <property type="entry name" value="SK"/>
    <property type="match status" value="1"/>
</dbReference>
<feature type="binding site" evidence="7">
    <location>
        <begin position="11"/>
        <end position="16"/>
    </location>
    <ligand>
        <name>ATP</name>
        <dbReference type="ChEBI" id="CHEBI:30616"/>
    </ligand>
</feature>
<comment type="function">
    <text evidence="7">Catalyzes the specific phosphorylation of the 3-hydroxyl group of shikimic acid using ATP as a cosubstrate.</text>
</comment>
<dbReference type="SUPFAM" id="SSF52540">
    <property type="entry name" value="P-loop containing nucleoside triphosphate hydrolases"/>
    <property type="match status" value="1"/>
</dbReference>
<dbReference type="HAMAP" id="MF_00109">
    <property type="entry name" value="Shikimate_kinase"/>
    <property type="match status" value="1"/>
</dbReference>
<evidence type="ECO:0000256" key="7">
    <source>
        <dbReference type="HAMAP-Rule" id="MF_00109"/>
    </source>
</evidence>
<comment type="subunit">
    <text evidence="7">Monomer.</text>
</comment>
<evidence type="ECO:0000256" key="1">
    <source>
        <dbReference type="ARBA" id="ARBA00022605"/>
    </source>
</evidence>
<feature type="binding site" evidence="7">
    <location>
        <position position="116"/>
    </location>
    <ligand>
        <name>ATP</name>
        <dbReference type="ChEBI" id="CHEBI:30616"/>
    </ligand>
</feature>
<keyword evidence="3 7" id="KW-0547">Nucleotide-binding</keyword>
<dbReference type="Gene3D" id="3.40.50.300">
    <property type="entry name" value="P-loop containing nucleotide triphosphate hydrolases"/>
    <property type="match status" value="1"/>
</dbReference>
<comment type="pathway">
    <text evidence="7">Metabolic intermediate biosynthesis; chorismate biosynthesis; chorismate from D-erythrose 4-phosphate and phosphoenolpyruvate: step 5/7.</text>
</comment>
<dbReference type="InterPro" id="IPR000623">
    <property type="entry name" value="Shikimate_kinase/TSH1"/>
</dbReference>
<comment type="caution">
    <text evidence="7">Lacks conserved residue(s) required for the propagation of feature annotation.</text>
</comment>
<name>A0ABR7HRI9_9FIRM</name>
<proteinExistence type="inferred from homology"/>
<feature type="binding site" evidence="7">
    <location>
        <position position="133"/>
    </location>
    <ligand>
        <name>substrate</name>
    </ligand>
</feature>
<comment type="caution">
    <text evidence="8">The sequence shown here is derived from an EMBL/GenBank/DDBJ whole genome shotgun (WGS) entry which is preliminary data.</text>
</comment>
<dbReference type="PANTHER" id="PTHR21087:SF16">
    <property type="entry name" value="SHIKIMATE KINASE 1, CHLOROPLASTIC"/>
    <property type="match status" value="1"/>
</dbReference>
<dbReference type="InterPro" id="IPR027417">
    <property type="entry name" value="P-loop_NTPase"/>
</dbReference>
<organism evidence="8 9">
    <name type="scientific">Pseudoflavonifractor hominis</name>
    <dbReference type="NCBI Taxonomy" id="2763059"/>
    <lineage>
        <taxon>Bacteria</taxon>
        <taxon>Bacillati</taxon>
        <taxon>Bacillota</taxon>
        <taxon>Clostridia</taxon>
        <taxon>Eubacteriales</taxon>
        <taxon>Oscillospiraceae</taxon>
        <taxon>Pseudoflavonifractor</taxon>
    </lineage>
</organism>
<keyword evidence="7" id="KW-0460">Magnesium</keyword>
<feature type="binding site" evidence="7">
    <location>
        <position position="78"/>
    </location>
    <ligand>
        <name>substrate</name>
    </ligand>
</feature>
<evidence type="ECO:0000313" key="9">
    <source>
        <dbReference type="Proteomes" id="UP000660021"/>
    </source>
</evidence>
<comment type="catalytic activity">
    <reaction evidence="7">
        <text>shikimate + ATP = 3-phosphoshikimate + ADP + H(+)</text>
        <dbReference type="Rhea" id="RHEA:13121"/>
        <dbReference type="ChEBI" id="CHEBI:15378"/>
        <dbReference type="ChEBI" id="CHEBI:30616"/>
        <dbReference type="ChEBI" id="CHEBI:36208"/>
        <dbReference type="ChEBI" id="CHEBI:145989"/>
        <dbReference type="ChEBI" id="CHEBI:456216"/>
        <dbReference type="EC" id="2.7.1.71"/>
    </reaction>
</comment>
<protein>
    <recommendedName>
        <fullName evidence="7">Shikimate kinase</fullName>
        <shortName evidence="7">SK</shortName>
        <ecNumber evidence="7">2.7.1.71</ecNumber>
    </recommendedName>
</protein>
<evidence type="ECO:0000256" key="5">
    <source>
        <dbReference type="ARBA" id="ARBA00022840"/>
    </source>
</evidence>
<accession>A0ABR7HRI9</accession>
<dbReference type="RefSeq" id="WP_101692508.1">
    <property type="nucleotide sequence ID" value="NZ_JACOPR010000002.1"/>
</dbReference>
<comment type="similarity">
    <text evidence="7">Belongs to the shikimate kinase family.</text>
</comment>
<reference evidence="8 9" key="1">
    <citation type="submission" date="2020-08" db="EMBL/GenBank/DDBJ databases">
        <title>Genome public.</title>
        <authorList>
            <person name="Liu C."/>
            <person name="Sun Q."/>
        </authorList>
    </citation>
    <scope>NUCLEOTIDE SEQUENCE [LARGE SCALE GENOMIC DNA]</scope>
    <source>
        <strain evidence="8 9">New-38</strain>
    </source>
</reference>
<comment type="subcellular location">
    <subcellularLocation>
        <location evidence="7">Cytoplasm</location>
    </subcellularLocation>
</comment>
<dbReference type="Proteomes" id="UP000660021">
    <property type="component" value="Unassembled WGS sequence"/>
</dbReference>
<feature type="binding site" evidence="7">
    <location>
        <position position="15"/>
    </location>
    <ligand>
        <name>Mg(2+)</name>
        <dbReference type="ChEBI" id="CHEBI:18420"/>
    </ligand>
</feature>
<evidence type="ECO:0000256" key="2">
    <source>
        <dbReference type="ARBA" id="ARBA00022679"/>
    </source>
</evidence>
<keyword evidence="7" id="KW-0479">Metal-binding</keyword>
<dbReference type="PRINTS" id="PR01100">
    <property type="entry name" value="SHIKIMTKNASE"/>
</dbReference>
<dbReference type="PANTHER" id="PTHR21087">
    <property type="entry name" value="SHIKIMATE KINASE"/>
    <property type="match status" value="1"/>
</dbReference>
<keyword evidence="4 7" id="KW-0418">Kinase</keyword>
<dbReference type="EC" id="2.7.1.71" evidence="7"/>
<feature type="binding site" evidence="7">
    <location>
        <position position="33"/>
    </location>
    <ligand>
        <name>substrate</name>
    </ligand>
</feature>
<dbReference type="GO" id="GO:0016301">
    <property type="term" value="F:kinase activity"/>
    <property type="evidence" value="ECO:0007669"/>
    <property type="project" value="UniProtKB-KW"/>
</dbReference>
<keyword evidence="1 7" id="KW-0028">Amino-acid biosynthesis</keyword>
<keyword evidence="7" id="KW-0963">Cytoplasm</keyword>
<evidence type="ECO:0000256" key="6">
    <source>
        <dbReference type="ARBA" id="ARBA00023141"/>
    </source>
</evidence>
<keyword evidence="2 7" id="KW-0808">Transferase</keyword>
<evidence type="ECO:0000256" key="4">
    <source>
        <dbReference type="ARBA" id="ARBA00022777"/>
    </source>
</evidence>
<keyword evidence="5 7" id="KW-0067">ATP-binding</keyword>
<dbReference type="Pfam" id="PF01202">
    <property type="entry name" value="SKI"/>
    <property type="match status" value="1"/>
</dbReference>
<evidence type="ECO:0000256" key="3">
    <source>
        <dbReference type="ARBA" id="ARBA00022741"/>
    </source>
</evidence>
<keyword evidence="9" id="KW-1185">Reference proteome</keyword>
<sequence>MNNITLIGMPGSGKSTVGVLLAKTLGFDFLDTDLLIQKREGALLQEVLDAHGTEEFLDLEADAICSVDCERTVIAPGGSVICRARGIEHLKSLGKVIYLRIPCEVLEERIHNMGSRGIAFQPGETLRDIYEYRTPLYEKYADIIVDGDKGSLEETLAAVLQALIGCA</sequence>
<dbReference type="EMBL" id="JACOPR010000002">
    <property type="protein sequence ID" value="MBC5730139.1"/>
    <property type="molecule type" value="Genomic_DNA"/>
</dbReference>
<evidence type="ECO:0000313" key="8">
    <source>
        <dbReference type="EMBL" id="MBC5730139.1"/>
    </source>
</evidence>
<comment type="cofactor">
    <cofactor evidence="7">
        <name>Mg(2+)</name>
        <dbReference type="ChEBI" id="CHEBI:18420"/>
    </cofactor>
    <text evidence="7">Binds 1 Mg(2+) ion per subunit.</text>
</comment>